<dbReference type="InterPro" id="IPR032818">
    <property type="entry name" value="DedA-like"/>
</dbReference>
<feature type="domain" description="Phosphatidic acid phosphatase type 2/haloperoxidase" evidence="8">
    <location>
        <begin position="283"/>
        <end position="393"/>
    </location>
</feature>
<dbReference type="InterPro" id="IPR036938">
    <property type="entry name" value="PAP2/HPO_sf"/>
</dbReference>
<evidence type="ECO:0000256" key="6">
    <source>
        <dbReference type="ARBA" id="ARBA00023136"/>
    </source>
</evidence>
<protein>
    <submittedName>
        <fullName evidence="9">Phosphatase PAP2 family protein</fullName>
    </submittedName>
</protein>
<evidence type="ECO:0000256" key="1">
    <source>
        <dbReference type="ARBA" id="ARBA00004651"/>
    </source>
</evidence>
<keyword evidence="3" id="KW-1003">Cell membrane</keyword>
<feature type="transmembrane region" description="Helical" evidence="7">
    <location>
        <begin position="64"/>
        <end position="81"/>
    </location>
</feature>
<dbReference type="AlphaFoldDB" id="A0A553GUI2"/>
<feature type="transmembrane region" description="Helical" evidence="7">
    <location>
        <begin position="282"/>
        <end position="300"/>
    </location>
</feature>
<dbReference type="Pfam" id="PF09335">
    <property type="entry name" value="VTT_dom"/>
    <property type="match status" value="1"/>
</dbReference>
<dbReference type="OrthoDB" id="9780918at2"/>
<gene>
    <name evidence="9" type="ORF">FM069_19580</name>
</gene>
<evidence type="ECO:0000256" key="7">
    <source>
        <dbReference type="SAM" id="Phobius"/>
    </source>
</evidence>
<name>A0A553GUI2_9PSED</name>
<sequence>MSHWFDSLTAWLGAHPQWLGVAVLLIACTECLAVAGLVVPGTVLLFAVSVLAGGGALGLWETLVLAYCGGLAGDLLSYALGRRFHQNIRRLPLLRDHPEWLGGAERYFHRYGVASLLVGRFIGPLRPMLPMVTGMVDMPFPRFLAVSLVASAGWALAYILPGWAAGAALRLPLPEGFWTAAGVVAAALAAALALMVHASLGGARRAGPLAAGLCLVLLAALLLGWTHLDSLDRGLMTLIQEHRQPALDSAMVLITRAGDLRVQTAVGVLLCVILLLARRWGALCFAGVALLGTALANGVLKQLFARTRPDVLSEPLTTFSLPSGHSSAAFAFFLTLGVLAGRDQPPRMRLAWMLLAGLPALAIALSRVYLGVHWPTDVLAGALLAGGFCAAGLSLAQRRAPLLALGARLWWLILPLSLALLGIHAGWSLPEAIERYRAL</sequence>
<dbReference type="PANTHER" id="PTHR30353">
    <property type="entry name" value="INNER MEMBRANE PROTEIN DEDA-RELATED"/>
    <property type="match status" value="1"/>
</dbReference>
<dbReference type="SUPFAM" id="SSF48317">
    <property type="entry name" value="Acid phosphatase/Vanadium-dependent haloperoxidase"/>
    <property type="match status" value="1"/>
</dbReference>
<dbReference type="InterPro" id="IPR000326">
    <property type="entry name" value="PAP2/HPO"/>
</dbReference>
<dbReference type="GO" id="GO:0005886">
    <property type="term" value="C:plasma membrane"/>
    <property type="evidence" value="ECO:0007669"/>
    <property type="project" value="UniProtKB-SubCell"/>
</dbReference>
<feature type="transmembrane region" description="Helical" evidence="7">
    <location>
        <begin position="260"/>
        <end position="277"/>
    </location>
</feature>
<feature type="transmembrane region" description="Helical" evidence="7">
    <location>
        <begin position="21"/>
        <end position="52"/>
    </location>
</feature>
<feature type="transmembrane region" description="Helical" evidence="7">
    <location>
        <begin position="378"/>
        <end position="397"/>
    </location>
</feature>
<evidence type="ECO:0000256" key="4">
    <source>
        <dbReference type="ARBA" id="ARBA00022692"/>
    </source>
</evidence>
<dbReference type="CDD" id="cd03392">
    <property type="entry name" value="PAP2_like_2"/>
    <property type="match status" value="1"/>
</dbReference>
<evidence type="ECO:0000259" key="8">
    <source>
        <dbReference type="SMART" id="SM00014"/>
    </source>
</evidence>
<feature type="transmembrane region" description="Helical" evidence="7">
    <location>
        <begin position="352"/>
        <end position="372"/>
    </location>
</feature>
<dbReference type="EMBL" id="VJOY01000020">
    <property type="protein sequence ID" value="TRX73129.1"/>
    <property type="molecule type" value="Genomic_DNA"/>
</dbReference>
<feature type="transmembrane region" description="Helical" evidence="7">
    <location>
        <begin position="409"/>
        <end position="429"/>
    </location>
</feature>
<dbReference type="InterPro" id="IPR032816">
    <property type="entry name" value="VTT_dom"/>
</dbReference>
<feature type="transmembrane region" description="Helical" evidence="7">
    <location>
        <begin position="320"/>
        <end position="340"/>
    </location>
</feature>
<dbReference type="PANTHER" id="PTHR30353:SF15">
    <property type="entry name" value="INNER MEMBRANE PROTEIN YABI"/>
    <property type="match status" value="1"/>
</dbReference>
<comment type="similarity">
    <text evidence="2">Belongs to the DedA family.</text>
</comment>
<feature type="transmembrane region" description="Helical" evidence="7">
    <location>
        <begin position="208"/>
        <end position="228"/>
    </location>
</feature>
<dbReference type="Pfam" id="PF01569">
    <property type="entry name" value="PAP2"/>
    <property type="match status" value="1"/>
</dbReference>
<dbReference type="Proteomes" id="UP000315235">
    <property type="component" value="Unassembled WGS sequence"/>
</dbReference>
<feature type="transmembrane region" description="Helical" evidence="7">
    <location>
        <begin position="143"/>
        <end position="164"/>
    </location>
</feature>
<evidence type="ECO:0000313" key="9">
    <source>
        <dbReference type="EMBL" id="TRX73129.1"/>
    </source>
</evidence>
<dbReference type="RefSeq" id="WP_143490101.1">
    <property type="nucleotide sequence ID" value="NZ_VJOY01000020.1"/>
</dbReference>
<comment type="caution">
    <text evidence="9">The sequence shown here is derived from an EMBL/GenBank/DDBJ whole genome shotgun (WGS) entry which is preliminary data.</text>
</comment>
<evidence type="ECO:0000256" key="5">
    <source>
        <dbReference type="ARBA" id="ARBA00022989"/>
    </source>
</evidence>
<evidence type="ECO:0000256" key="2">
    <source>
        <dbReference type="ARBA" id="ARBA00010792"/>
    </source>
</evidence>
<proteinExistence type="inferred from homology"/>
<keyword evidence="5 7" id="KW-1133">Transmembrane helix</keyword>
<evidence type="ECO:0000256" key="3">
    <source>
        <dbReference type="ARBA" id="ARBA00022475"/>
    </source>
</evidence>
<comment type="subcellular location">
    <subcellularLocation>
        <location evidence="1">Cell membrane</location>
        <topology evidence="1">Multi-pass membrane protein</topology>
    </subcellularLocation>
</comment>
<dbReference type="Gene3D" id="1.20.144.10">
    <property type="entry name" value="Phosphatidic acid phosphatase type 2/haloperoxidase"/>
    <property type="match status" value="2"/>
</dbReference>
<organism evidence="9 10">
    <name type="scientific">Pseudomonas mangiferae</name>
    <dbReference type="NCBI Taxonomy" id="2593654"/>
    <lineage>
        <taxon>Bacteria</taxon>
        <taxon>Pseudomonadati</taxon>
        <taxon>Pseudomonadota</taxon>
        <taxon>Gammaproteobacteria</taxon>
        <taxon>Pseudomonadales</taxon>
        <taxon>Pseudomonadaceae</taxon>
        <taxon>Pseudomonas</taxon>
    </lineage>
</organism>
<keyword evidence="10" id="KW-1185">Reference proteome</keyword>
<dbReference type="SMART" id="SM00014">
    <property type="entry name" value="acidPPc"/>
    <property type="match status" value="1"/>
</dbReference>
<feature type="transmembrane region" description="Helical" evidence="7">
    <location>
        <begin position="176"/>
        <end position="196"/>
    </location>
</feature>
<keyword evidence="6 7" id="KW-0472">Membrane</keyword>
<reference evidence="9 10" key="1">
    <citation type="submission" date="2019-07" db="EMBL/GenBank/DDBJ databases">
        <title>Pseudomonas mangiferae sp. nov., isolated from bark of mango tree in Thailand.</title>
        <authorList>
            <person name="Srisuk N."/>
            <person name="Anurat P."/>
        </authorList>
    </citation>
    <scope>NUCLEOTIDE SEQUENCE [LARGE SCALE GENOMIC DNA]</scope>
    <source>
        <strain evidence="9 10">DMKU_BBB3-04</strain>
    </source>
</reference>
<evidence type="ECO:0000313" key="10">
    <source>
        <dbReference type="Proteomes" id="UP000315235"/>
    </source>
</evidence>
<keyword evidence="4 7" id="KW-0812">Transmembrane</keyword>
<accession>A0A553GUI2</accession>